<dbReference type="GO" id="GO:0047580">
    <property type="term" value="F:4-hydroxyproline epimerase activity"/>
    <property type="evidence" value="ECO:0007669"/>
    <property type="project" value="UniProtKB-EC"/>
</dbReference>
<dbReference type="Gene3D" id="3.10.310.10">
    <property type="entry name" value="Diaminopimelate Epimerase, Chain A, domain 1"/>
    <property type="match status" value="2"/>
</dbReference>
<evidence type="ECO:0000313" key="2">
    <source>
        <dbReference type="EMBL" id="QDV42439.1"/>
    </source>
</evidence>
<dbReference type="RefSeq" id="WP_145386068.1">
    <property type="nucleotide sequence ID" value="NZ_CP037423.1"/>
</dbReference>
<keyword evidence="2" id="KW-0413">Isomerase</keyword>
<dbReference type="PANTHER" id="PTHR33442:SF1">
    <property type="entry name" value="TRANS-3-HYDROXY-L-PROLINE DEHYDRATASE"/>
    <property type="match status" value="1"/>
</dbReference>
<dbReference type="PANTHER" id="PTHR33442">
    <property type="entry name" value="TRANS-3-HYDROXY-L-PROLINE DEHYDRATASE"/>
    <property type="match status" value="1"/>
</dbReference>
<name>A0A518HNN4_9BACT</name>
<comment type="similarity">
    <text evidence="1">Belongs to the proline racemase family.</text>
</comment>
<protein>
    <submittedName>
        <fullName evidence="2">4-hydroxyproline epimerase</fullName>
        <ecNumber evidence="2">5.1.1.8</ecNumber>
    </submittedName>
</protein>
<dbReference type="SFLD" id="SFLDS00028">
    <property type="entry name" value="Proline_Racemase"/>
    <property type="match status" value="1"/>
</dbReference>
<reference evidence="2 3" key="1">
    <citation type="submission" date="2019-03" db="EMBL/GenBank/DDBJ databases">
        <title>Deep-cultivation of Planctomycetes and their phenomic and genomic characterization uncovers novel biology.</title>
        <authorList>
            <person name="Wiegand S."/>
            <person name="Jogler M."/>
            <person name="Boedeker C."/>
            <person name="Pinto D."/>
            <person name="Vollmers J."/>
            <person name="Rivas-Marin E."/>
            <person name="Kohn T."/>
            <person name="Peeters S.H."/>
            <person name="Heuer A."/>
            <person name="Rast P."/>
            <person name="Oberbeckmann S."/>
            <person name="Bunk B."/>
            <person name="Jeske O."/>
            <person name="Meyerdierks A."/>
            <person name="Storesund J.E."/>
            <person name="Kallscheuer N."/>
            <person name="Luecker S."/>
            <person name="Lage O.M."/>
            <person name="Pohl T."/>
            <person name="Merkel B.J."/>
            <person name="Hornburger P."/>
            <person name="Mueller R.-W."/>
            <person name="Bruemmer F."/>
            <person name="Labrenz M."/>
            <person name="Spormann A.M."/>
            <person name="Op den Camp H."/>
            <person name="Overmann J."/>
            <person name="Amann R."/>
            <person name="Jetten M.S.M."/>
            <person name="Mascher T."/>
            <person name="Medema M.H."/>
            <person name="Devos D.P."/>
            <person name="Kaster A.-K."/>
            <person name="Ovreas L."/>
            <person name="Rohde M."/>
            <person name="Galperin M.Y."/>
            <person name="Jogler C."/>
        </authorList>
    </citation>
    <scope>NUCLEOTIDE SEQUENCE [LARGE SCALE GENOMIC DNA]</scope>
    <source>
        <strain evidence="2 3">Enr13</strain>
    </source>
</reference>
<dbReference type="EC" id="5.1.1.8" evidence="2"/>
<dbReference type="AlphaFoldDB" id="A0A518HNN4"/>
<evidence type="ECO:0000256" key="1">
    <source>
        <dbReference type="ARBA" id="ARBA00007529"/>
    </source>
</evidence>
<dbReference type="OrthoDB" id="181267at2"/>
<dbReference type="InterPro" id="IPR008794">
    <property type="entry name" value="Pro_racemase_fam"/>
</dbReference>
<sequence>MPDSFSVLDTHTGGEITRVLFAADIGLAGQSVDQQLDQLRGPMDWIRKTLTSEPRGTEYAVGAVVTPPEEDLKRPGCIVFFNNVGYLGMCGHGLIGVIEALRYRESMRPGTARFATPAGTVQATLEADRRVCFTGVPSRCYRQDVAVTCRDGHQVEGEIAYGGNWFFLTPDEAVRSATISELMDRSQRIRDALDRQGVRGENGALIDHVELYGPLSTADQSTADNIPLAAEEVGCRTFVLCPGGHYDRSPCGTGTSAKLACLAARGWLQPGAEWIQESVTGSRFVASYQDQGDAVEVTIRGRAHVIAETRQIFDPEDALRLGIGGAGR</sequence>
<gene>
    <name evidence="2" type="ORF">Enr13x_22860</name>
</gene>
<accession>A0A518HNN4</accession>
<dbReference type="EMBL" id="CP037423">
    <property type="protein sequence ID" value="QDV42439.1"/>
    <property type="molecule type" value="Genomic_DNA"/>
</dbReference>
<proteinExistence type="inferred from homology"/>
<evidence type="ECO:0000313" key="3">
    <source>
        <dbReference type="Proteomes" id="UP000319004"/>
    </source>
</evidence>
<dbReference type="SUPFAM" id="SSF54506">
    <property type="entry name" value="Diaminopimelate epimerase-like"/>
    <property type="match status" value="1"/>
</dbReference>
<dbReference type="Pfam" id="PF05544">
    <property type="entry name" value="Pro_racemase"/>
    <property type="match status" value="1"/>
</dbReference>
<keyword evidence="3" id="KW-1185">Reference proteome</keyword>
<dbReference type="KEGG" id="snep:Enr13x_22860"/>
<dbReference type="Proteomes" id="UP000319004">
    <property type="component" value="Chromosome"/>
</dbReference>
<organism evidence="2 3">
    <name type="scientific">Stieleria neptunia</name>
    <dbReference type="NCBI Taxonomy" id="2527979"/>
    <lineage>
        <taxon>Bacteria</taxon>
        <taxon>Pseudomonadati</taxon>
        <taxon>Planctomycetota</taxon>
        <taxon>Planctomycetia</taxon>
        <taxon>Pirellulales</taxon>
        <taxon>Pirellulaceae</taxon>
        <taxon>Stieleria</taxon>
    </lineage>
</organism>